<accession>A0ABX0V7X2</accession>
<proteinExistence type="predicted"/>
<dbReference type="RefSeq" id="WP_246225435.1">
    <property type="nucleotide sequence ID" value="NZ_JAASQI010000011.1"/>
</dbReference>
<dbReference type="Pfam" id="PF00873">
    <property type="entry name" value="ACR_tran"/>
    <property type="match status" value="1"/>
</dbReference>
<dbReference type="InterPro" id="IPR001036">
    <property type="entry name" value="Acrflvin-R"/>
</dbReference>
<reference evidence="2 3" key="1">
    <citation type="submission" date="2020-03" db="EMBL/GenBank/DDBJ databases">
        <title>Genomic Encyclopedia of Type Strains, Phase IV (KMG-IV): sequencing the most valuable type-strain genomes for metagenomic binning, comparative biology and taxonomic classification.</title>
        <authorList>
            <person name="Goeker M."/>
        </authorList>
    </citation>
    <scope>NUCLEOTIDE SEQUENCE [LARGE SCALE GENOMIC DNA]</scope>
    <source>
        <strain evidence="2 3">DSM 103870</strain>
    </source>
</reference>
<dbReference type="SUPFAM" id="SSF82866">
    <property type="entry name" value="Multidrug efflux transporter AcrB transmembrane domain"/>
    <property type="match status" value="1"/>
</dbReference>
<feature type="transmembrane region" description="Helical" evidence="1">
    <location>
        <begin position="52"/>
        <end position="72"/>
    </location>
</feature>
<name>A0ABX0V7X2_9HYPH</name>
<gene>
    <name evidence="2" type="ORF">FHS82_003736</name>
</gene>
<dbReference type="Gene3D" id="1.20.1640.10">
    <property type="entry name" value="Multidrug efflux transporter AcrB transmembrane domain"/>
    <property type="match status" value="1"/>
</dbReference>
<dbReference type="Proteomes" id="UP001429580">
    <property type="component" value="Unassembled WGS sequence"/>
</dbReference>
<dbReference type="PANTHER" id="PTHR32063:SF64">
    <property type="entry name" value="ACRB_ACRD_ACRF FAMILY PROTEIN"/>
    <property type="match status" value="1"/>
</dbReference>
<organism evidence="2 3">
    <name type="scientific">Pseudochelatococcus lubricantis</name>
    <dbReference type="NCBI Taxonomy" id="1538102"/>
    <lineage>
        <taxon>Bacteria</taxon>
        <taxon>Pseudomonadati</taxon>
        <taxon>Pseudomonadota</taxon>
        <taxon>Alphaproteobacteria</taxon>
        <taxon>Hyphomicrobiales</taxon>
        <taxon>Chelatococcaceae</taxon>
        <taxon>Pseudochelatococcus</taxon>
    </lineage>
</organism>
<evidence type="ECO:0000313" key="3">
    <source>
        <dbReference type="Proteomes" id="UP001429580"/>
    </source>
</evidence>
<dbReference type="Gene3D" id="3.30.70.1440">
    <property type="entry name" value="Multidrug efflux transporter AcrB pore domain"/>
    <property type="match status" value="1"/>
</dbReference>
<feature type="transmembrane region" description="Helical" evidence="1">
    <location>
        <begin position="27"/>
        <end position="46"/>
    </location>
</feature>
<sequence length="111" mass="11625">MRATLPMGHSIETGSAVEKSEKGSSSVFAAIPVKLIVIITLLMMQLQSLSRMGLAILMTRFGVVGIVAALQPTGAPMGFVAQRGIIALSGMIIRNAVILIQTAEESVGDML</sequence>
<evidence type="ECO:0000256" key="1">
    <source>
        <dbReference type="SAM" id="Phobius"/>
    </source>
</evidence>
<protein>
    <submittedName>
        <fullName evidence="2">Multidrug efflux pump subunit AcrB</fullName>
    </submittedName>
</protein>
<evidence type="ECO:0000313" key="2">
    <source>
        <dbReference type="EMBL" id="NIJ59875.1"/>
    </source>
</evidence>
<comment type="caution">
    <text evidence="2">The sequence shown here is derived from an EMBL/GenBank/DDBJ whole genome shotgun (WGS) entry which is preliminary data.</text>
</comment>
<dbReference type="PANTHER" id="PTHR32063">
    <property type="match status" value="1"/>
</dbReference>
<keyword evidence="1" id="KW-1133">Transmembrane helix</keyword>
<keyword evidence="3" id="KW-1185">Reference proteome</keyword>
<keyword evidence="1" id="KW-0812">Transmembrane</keyword>
<dbReference type="EMBL" id="JAASQI010000011">
    <property type="protein sequence ID" value="NIJ59875.1"/>
    <property type="molecule type" value="Genomic_DNA"/>
</dbReference>
<keyword evidence="1" id="KW-0472">Membrane</keyword>